<dbReference type="EMBL" id="JANBVB010000094">
    <property type="protein sequence ID" value="KAJ2897796.1"/>
    <property type="molecule type" value="Genomic_DNA"/>
</dbReference>
<accession>A0ACC1M7L6</accession>
<proteinExistence type="predicted"/>
<evidence type="ECO:0000313" key="2">
    <source>
        <dbReference type="Proteomes" id="UP001139981"/>
    </source>
</evidence>
<comment type="caution">
    <text evidence="1">The sequence shown here is derived from an EMBL/GenBank/DDBJ whole genome shotgun (WGS) entry which is preliminary data.</text>
</comment>
<protein>
    <submittedName>
        <fullName evidence="1">Uncharacterized protein</fullName>
    </submittedName>
</protein>
<organism evidence="1 2">
    <name type="scientific">Coemansia aciculifera</name>
    <dbReference type="NCBI Taxonomy" id="417176"/>
    <lineage>
        <taxon>Eukaryota</taxon>
        <taxon>Fungi</taxon>
        <taxon>Fungi incertae sedis</taxon>
        <taxon>Zoopagomycota</taxon>
        <taxon>Kickxellomycotina</taxon>
        <taxon>Kickxellomycetes</taxon>
        <taxon>Kickxellales</taxon>
        <taxon>Kickxellaceae</taxon>
        <taxon>Coemansia</taxon>
    </lineage>
</organism>
<name>A0ACC1M7L6_9FUNG</name>
<evidence type="ECO:0000313" key="1">
    <source>
        <dbReference type="EMBL" id="KAJ2897796.1"/>
    </source>
</evidence>
<gene>
    <name evidence="1" type="ORF">IWW38_001602</name>
</gene>
<dbReference type="Proteomes" id="UP001139981">
    <property type="component" value="Unassembled WGS sequence"/>
</dbReference>
<sequence>MRHTDILQNGQRISESHSSTDLGLEDTELPHMRYLLTVLTMSACVFVAGLDFTAVAAILPSVGLQYSKLSTINWVITANMLGLAVMLPLVSKLGIIFGYRTIFGVYGLVFIAGSVMAGAATGMKLLLVGRAFAGMGAAAAIVIPLMVVTEAGSKRQRALGLRVLLAAWLAASVLGLIIGGYLCKHERWNWVFYLSCIWYCAALLLGILLVRLPKSEGPLLQQVKRIDVLGMLFMAGSILSLILALNLGGNILNWSSGVVIALFVLAAFLAVLFFLIEAKVAVDPIFPLSLLSTRSSALLVGLQPLVGIVIYAPVVYLILWISIVKHDTPENTCTRLLAVVASAAVLSAASGIAISRTGRYTMLIYASCVFLTLGCGLLILLKESSSNGSQIGFMILLGIGVGLATQSHIIALQAAAPAEKIARVISSILLFRLIGATVAIALFNTILQANLTTKLAVVVIDHPLYIRYILDSTNNQDVIHLPAVPQIVRDAVIDANVHGFKTIYITCLVFAAVTIPLCFFVRHIPISDRLNMSKP</sequence>
<reference evidence="1" key="1">
    <citation type="submission" date="2022-07" db="EMBL/GenBank/DDBJ databases">
        <title>Phylogenomic reconstructions and comparative analyses of Kickxellomycotina fungi.</title>
        <authorList>
            <person name="Reynolds N.K."/>
            <person name="Stajich J.E."/>
            <person name="Barry K."/>
            <person name="Grigoriev I.V."/>
            <person name="Crous P."/>
            <person name="Smith M.E."/>
        </authorList>
    </citation>
    <scope>NUCLEOTIDE SEQUENCE</scope>
    <source>
        <strain evidence="1">CBS 190363</strain>
    </source>
</reference>
<keyword evidence="2" id="KW-1185">Reference proteome</keyword>